<dbReference type="EMBL" id="CM042032">
    <property type="protein sequence ID" value="KAI3776188.1"/>
    <property type="molecule type" value="Genomic_DNA"/>
</dbReference>
<comment type="caution">
    <text evidence="1">The sequence shown here is derived from an EMBL/GenBank/DDBJ whole genome shotgun (WGS) entry which is preliminary data.</text>
</comment>
<dbReference type="Proteomes" id="UP001056120">
    <property type="component" value="Linkage Group LG15"/>
</dbReference>
<organism evidence="1 2">
    <name type="scientific">Smallanthus sonchifolius</name>
    <dbReference type="NCBI Taxonomy" id="185202"/>
    <lineage>
        <taxon>Eukaryota</taxon>
        <taxon>Viridiplantae</taxon>
        <taxon>Streptophyta</taxon>
        <taxon>Embryophyta</taxon>
        <taxon>Tracheophyta</taxon>
        <taxon>Spermatophyta</taxon>
        <taxon>Magnoliopsida</taxon>
        <taxon>eudicotyledons</taxon>
        <taxon>Gunneridae</taxon>
        <taxon>Pentapetalae</taxon>
        <taxon>asterids</taxon>
        <taxon>campanulids</taxon>
        <taxon>Asterales</taxon>
        <taxon>Asteraceae</taxon>
        <taxon>Asteroideae</taxon>
        <taxon>Heliantheae alliance</taxon>
        <taxon>Millerieae</taxon>
        <taxon>Smallanthus</taxon>
    </lineage>
</organism>
<evidence type="ECO:0000313" key="2">
    <source>
        <dbReference type="Proteomes" id="UP001056120"/>
    </source>
</evidence>
<name>A0ACB9FZ24_9ASTR</name>
<evidence type="ECO:0000313" key="1">
    <source>
        <dbReference type="EMBL" id="KAI3776188.1"/>
    </source>
</evidence>
<protein>
    <submittedName>
        <fullName evidence="1">Uncharacterized protein</fullName>
    </submittedName>
</protein>
<gene>
    <name evidence="1" type="ORF">L1987_45960</name>
</gene>
<proteinExistence type="predicted"/>
<keyword evidence="2" id="KW-1185">Reference proteome</keyword>
<reference evidence="1 2" key="2">
    <citation type="journal article" date="2022" name="Mol. Ecol. Resour.">
        <title>The genomes of chicory, endive, great burdock and yacon provide insights into Asteraceae paleo-polyploidization history and plant inulin production.</title>
        <authorList>
            <person name="Fan W."/>
            <person name="Wang S."/>
            <person name="Wang H."/>
            <person name="Wang A."/>
            <person name="Jiang F."/>
            <person name="Liu H."/>
            <person name="Zhao H."/>
            <person name="Xu D."/>
            <person name="Zhang Y."/>
        </authorList>
    </citation>
    <scope>NUCLEOTIDE SEQUENCE [LARGE SCALE GENOMIC DNA]</scope>
    <source>
        <strain evidence="2">cv. Yunnan</strain>
        <tissue evidence="1">Leaves</tissue>
    </source>
</reference>
<sequence>MLKDKWKTQRKTVYRNTMKSEEKERKHDDLVKPQSKKKKVNVSVTSKSSKKHHDDDDDFENPLTISLPKQQVQTIIAYNGKKLLPRSTPSNLYNWMAVMNEAQRQTVSQMGFRSILNLKNATSKRTNQQLQKQKRMSPGREVKKPRTGRTEKQKKMEEKTKEEMKENRIAMKETKKDDDAIKELGWYDNVEEDKIETKEDEQHGEKEMD</sequence>
<reference evidence="2" key="1">
    <citation type="journal article" date="2022" name="Mol. Ecol. Resour.">
        <title>The genomes of chicory, endive, great burdock and yacon provide insights into Asteraceae palaeo-polyploidization history and plant inulin production.</title>
        <authorList>
            <person name="Fan W."/>
            <person name="Wang S."/>
            <person name="Wang H."/>
            <person name="Wang A."/>
            <person name="Jiang F."/>
            <person name="Liu H."/>
            <person name="Zhao H."/>
            <person name="Xu D."/>
            <person name="Zhang Y."/>
        </authorList>
    </citation>
    <scope>NUCLEOTIDE SEQUENCE [LARGE SCALE GENOMIC DNA]</scope>
    <source>
        <strain evidence="2">cv. Yunnan</strain>
    </source>
</reference>
<accession>A0ACB9FZ24</accession>